<name>A0A165K2L1_9BASI</name>
<accession>A0A165K2L1</accession>
<dbReference type="Proteomes" id="UP000076842">
    <property type="component" value="Unassembled WGS sequence"/>
</dbReference>
<reference evidence="1 2" key="1">
    <citation type="journal article" date="2016" name="Mol. Biol. Evol.">
        <title>Comparative Genomics of Early-Diverging Mushroom-Forming Fungi Provides Insights into the Origins of Lignocellulose Decay Capabilities.</title>
        <authorList>
            <person name="Nagy L.G."/>
            <person name="Riley R."/>
            <person name="Tritt A."/>
            <person name="Adam C."/>
            <person name="Daum C."/>
            <person name="Floudas D."/>
            <person name="Sun H."/>
            <person name="Yadav J.S."/>
            <person name="Pangilinan J."/>
            <person name="Larsson K.H."/>
            <person name="Matsuura K."/>
            <person name="Barry K."/>
            <person name="Labutti K."/>
            <person name="Kuo R."/>
            <person name="Ohm R.A."/>
            <person name="Bhattacharya S.S."/>
            <person name="Shirouzu T."/>
            <person name="Yoshinaga Y."/>
            <person name="Martin F.M."/>
            <person name="Grigoriev I.V."/>
            <person name="Hibbett D.S."/>
        </authorList>
    </citation>
    <scope>NUCLEOTIDE SEQUENCE [LARGE SCALE GENOMIC DNA]</scope>
    <source>
        <strain evidence="1 2">HHB12733</strain>
    </source>
</reference>
<keyword evidence="2" id="KW-1185">Reference proteome</keyword>
<dbReference type="InParanoid" id="A0A165K2L1"/>
<dbReference type="EMBL" id="KV423915">
    <property type="protein sequence ID" value="KZT62586.1"/>
    <property type="molecule type" value="Genomic_DNA"/>
</dbReference>
<sequence length="144" mass="16353">MGRSTGPWSLSDGASVFLDVKRDAAIGLDETPGTFGYDYQWSKRADTGEILREDARSNYVNDAGDWDWRKRVDTGELRREEARSNYVNDAGDWDWRKRVDTGEIRREEARSNYVNDAGDWDWRARDAGEAVGGGQAARSLEELD</sequence>
<proteinExistence type="predicted"/>
<organism evidence="1 2">
    <name type="scientific">Calocera cornea HHB12733</name>
    <dbReference type="NCBI Taxonomy" id="1353952"/>
    <lineage>
        <taxon>Eukaryota</taxon>
        <taxon>Fungi</taxon>
        <taxon>Dikarya</taxon>
        <taxon>Basidiomycota</taxon>
        <taxon>Agaricomycotina</taxon>
        <taxon>Dacrymycetes</taxon>
        <taxon>Dacrymycetales</taxon>
        <taxon>Dacrymycetaceae</taxon>
        <taxon>Calocera</taxon>
    </lineage>
</organism>
<gene>
    <name evidence="1" type="ORF">CALCODRAFT_552436</name>
</gene>
<protein>
    <submittedName>
        <fullName evidence="1">Uncharacterized protein</fullName>
    </submittedName>
</protein>
<evidence type="ECO:0000313" key="2">
    <source>
        <dbReference type="Proteomes" id="UP000076842"/>
    </source>
</evidence>
<evidence type="ECO:0000313" key="1">
    <source>
        <dbReference type="EMBL" id="KZT62586.1"/>
    </source>
</evidence>
<dbReference type="AlphaFoldDB" id="A0A165K2L1"/>